<gene>
    <name evidence="2" type="ORF">ACFPN9_29325</name>
</gene>
<dbReference type="SUPFAM" id="SSF52980">
    <property type="entry name" value="Restriction endonuclease-like"/>
    <property type="match status" value="1"/>
</dbReference>
<accession>A0ABW0P9Z7</accession>
<reference evidence="3" key="1">
    <citation type="journal article" date="2019" name="Int. J. Syst. Evol. Microbiol.">
        <title>The Global Catalogue of Microorganisms (GCM) 10K type strain sequencing project: providing services to taxonomists for standard genome sequencing and annotation.</title>
        <authorList>
            <consortium name="The Broad Institute Genomics Platform"/>
            <consortium name="The Broad Institute Genome Sequencing Center for Infectious Disease"/>
            <person name="Wu L."/>
            <person name="Ma J."/>
        </authorList>
    </citation>
    <scope>NUCLEOTIDE SEQUENCE [LARGE SCALE GENOMIC DNA]</scope>
    <source>
        <strain evidence="3">CCUG 43117</strain>
    </source>
</reference>
<dbReference type="Pfam" id="PF09588">
    <property type="entry name" value="YqaJ"/>
    <property type="match status" value="1"/>
</dbReference>
<dbReference type="InterPro" id="IPR011335">
    <property type="entry name" value="Restrct_endonuc-II-like"/>
</dbReference>
<dbReference type="InterPro" id="IPR011604">
    <property type="entry name" value="PDDEXK-like_dom_sf"/>
</dbReference>
<organism evidence="2 3">
    <name type="scientific">Bosea massiliensis</name>
    <dbReference type="NCBI Taxonomy" id="151419"/>
    <lineage>
        <taxon>Bacteria</taxon>
        <taxon>Pseudomonadati</taxon>
        <taxon>Pseudomonadota</taxon>
        <taxon>Alphaproteobacteria</taxon>
        <taxon>Hyphomicrobiales</taxon>
        <taxon>Boseaceae</taxon>
        <taxon>Bosea</taxon>
    </lineage>
</organism>
<comment type="caution">
    <text evidence="2">The sequence shown here is derived from an EMBL/GenBank/DDBJ whole genome shotgun (WGS) entry which is preliminary data.</text>
</comment>
<evidence type="ECO:0000259" key="1">
    <source>
        <dbReference type="Pfam" id="PF09588"/>
    </source>
</evidence>
<dbReference type="Gene3D" id="3.90.320.10">
    <property type="match status" value="1"/>
</dbReference>
<dbReference type="RefSeq" id="WP_377818075.1">
    <property type="nucleotide sequence ID" value="NZ_JBHSLU010000161.1"/>
</dbReference>
<evidence type="ECO:0000313" key="2">
    <source>
        <dbReference type="EMBL" id="MFC5509320.1"/>
    </source>
</evidence>
<proteinExistence type="predicted"/>
<keyword evidence="3" id="KW-1185">Reference proteome</keyword>
<dbReference type="InterPro" id="IPR019080">
    <property type="entry name" value="YqaJ_viral_recombinase"/>
</dbReference>
<protein>
    <submittedName>
        <fullName evidence="2">YqaJ viral recombinase family protein</fullName>
    </submittedName>
</protein>
<name>A0ABW0P9Z7_9HYPH</name>
<feature type="domain" description="YqaJ viral recombinase" evidence="1">
    <location>
        <begin position="13"/>
        <end position="163"/>
    </location>
</feature>
<dbReference type="EMBL" id="JBHSLU010000161">
    <property type="protein sequence ID" value="MFC5509320.1"/>
    <property type="molecule type" value="Genomic_DNA"/>
</dbReference>
<evidence type="ECO:0000313" key="3">
    <source>
        <dbReference type="Proteomes" id="UP001596060"/>
    </source>
</evidence>
<sequence length="313" mass="35136">MIEKIPASDRSAWLALRERDVTASAAAALLGAHPFMTPFQLWQLKAGKISEDPEETPPMQRGRLLEPVAVKLLQERRPDWTIKHNSGRAQLYWRDRDRRIGCTPDVLIDDDGVFGTVQIKSVEPMVFREKWLVEGKLGSPASWVVEPPLHVVVQALVEAKLTGAEVAYVAPLVVMHGLEMPLVPVPIHEGAWGRVVEEVSSFWASIAAGEEPDPDWKRDASLLNELGRTDNGREIDLSGNNLMPELLERRLAAKERIKVDEKIVEECDDEIAAKIGAFERAHVPGWSVKRPTINRKAYEVKAGSYRRLDVKRL</sequence>
<dbReference type="Proteomes" id="UP001596060">
    <property type="component" value="Unassembled WGS sequence"/>
</dbReference>